<dbReference type="EMBL" id="JYDJ01000269">
    <property type="protein sequence ID" value="KRX38409.1"/>
    <property type="molecule type" value="Genomic_DNA"/>
</dbReference>
<evidence type="ECO:0000313" key="2">
    <source>
        <dbReference type="EMBL" id="KRX38409.1"/>
    </source>
</evidence>
<reference evidence="2 3" key="1">
    <citation type="submission" date="2015-01" db="EMBL/GenBank/DDBJ databases">
        <title>Evolution of Trichinella species and genotypes.</title>
        <authorList>
            <person name="Korhonen P.K."/>
            <person name="Edoardo P."/>
            <person name="Giuseppe L.R."/>
            <person name="Gasser R.B."/>
        </authorList>
    </citation>
    <scope>NUCLEOTIDE SEQUENCE [LARGE SCALE GENOMIC DNA]</scope>
    <source>
        <strain evidence="2">ISS417</strain>
    </source>
</reference>
<evidence type="ECO:0000256" key="1">
    <source>
        <dbReference type="SAM" id="MobiDB-lite"/>
    </source>
</evidence>
<evidence type="ECO:0000313" key="3">
    <source>
        <dbReference type="Proteomes" id="UP000055048"/>
    </source>
</evidence>
<gene>
    <name evidence="2" type="ORF">T05_7255</name>
</gene>
<name>A0A0V0THC3_9BILA</name>
<sequence length="145" mass="16635">MEVKPRHKLPSQTMDCYIARPREPPEGRRSRKFSYKAKDANSSATSPSRRKKPKKYHFSSLIGCQRTTVAFTKKPVESGLSVIRRLLYFIRYIVLTFVQHVRQGEISKFVTTCSPQCSRPTAIQFGQHLIHLSCEILPKIGSFAH</sequence>
<protein>
    <submittedName>
        <fullName evidence="2">Uncharacterized protein</fullName>
    </submittedName>
</protein>
<accession>A0A0V0THC3</accession>
<dbReference type="Proteomes" id="UP000055048">
    <property type="component" value="Unassembled WGS sequence"/>
</dbReference>
<comment type="caution">
    <text evidence="2">The sequence shown here is derived from an EMBL/GenBank/DDBJ whole genome shotgun (WGS) entry which is preliminary data.</text>
</comment>
<dbReference type="AlphaFoldDB" id="A0A0V0THC3"/>
<feature type="region of interest" description="Disordered" evidence="1">
    <location>
        <begin position="1"/>
        <end position="54"/>
    </location>
</feature>
<proteinExistence type="predicted"/>
<organism evidence="2 3">
    <name type="scientific">Trichinella murrelli</name>
    <dbReference type="NCBI Taxonomy" id="144512"/>
    <lineage>
        <taxon>Eukaryota</taxon>
        <taxon>Metazoa</taxon>
        <taxon>Ecdysozoa</taxon>
        <taxon>Nematoda</taxon>
        <taxon>Enoplea</taxon>
        <taxon>Dorylaimia</taxon>
        <taxon>Trichinellida</taxon>
        <taxon>Trichinellidae</taxon>
        <taxon>Trichinella</taxon>
    </lineage>
</organism>
<keyword evidence="3" id="KW-1185">Reference proteome</keyword>